<feature type="non-terminal residue" evidence="2">
    <location>
        <position position="1"/>
    </location>
</feature>
<feature type="transmembrane region" description="Helical" evidence="1">
    <location>
        <begin position="52"/>
        <end position="75"/>
    </location>
</feature>
<feature type="transmembrane region" description="Helical" evidence="1">
    <location>
        <begin position="12"/>
        <end position="32"/>
    </location>
</feature>
<feature type="transmembrane region" description="Helical" evidence="1">
    <location>
        <begin position="139"/>
        <end position="158"/>
    </location>
</feature>
<evidence type="ECO:0000256" key="1">
    <source>
        <dbReference type="SAM" id="Phobius"/>
    </source>
</evidence>
<gene>
    <name evidence="2" type="ORF">METZ01_LOCUS17942</name>
</gene>
<evidence type="ECO:0000313" key="2">
    <source>
        <dbReference type="EMBL" id="SUZ65088.1"/>
    </source>
</evidence>
<sequence>VAVGLLLYSGEGLLRSLALIVATALGAFSLGLGTGGPPSDWNQALESLRRRWLFVLVAFAAAAGFAFVWDVFAAFGGSATTQALGLALLAGLPLYACGHLLRGINAARMMAGLTGDGALASLGAAAGVLVTGLGALTRVGVPSFVLFLIVILSGTARLQGWALRPEALDTAGPETQ</sequence>
<organism evidence="2">
    <name type="scientific">marine metagenome</name>
    <dbReference type="NCBI Taxonomy" id="408172"/>
    <lineage>
        <taxon>unclassified sequences</taxon>
        <taxon>metagenomes</taxon>
        <taxon>ecological metagenomes</taxon>
    </lineage>
</organism>
<feature type="transmembrane region" description="Helical" evidence="1">
    <location>
        <begin position="113"/>
        <end position="133"/>
    </location>
</feature>
<name>A0A381PFF9_9ZZZZ</name>
<dbReference type="EMBL" id="UINC01000950">
    <property type="protein sequence ID" value="SUZ65088.1"/>
    <property type="molecule type" value="Genomic_DNA"/>
</dbReference>
<keyword evidence="1" id="KW-1133">Transmembrane helix</keyword>
<reference evidence="2" key="1">
    <citation type="submission" date="2018-05" db="EMBL/GenBank/DDBJ databases">
        <authorList>
            <person name="Lanie J.A."/>
            <person name="Ng W.-L."/>
            <person name="Kazmierczak K.M."/>
            <person name="Andrzejewski T.M."/>
            <person name="Davidsen T.M."/>
            <person name="Wayne K.J."/>
            <person name="Tettelin H."/>
            <person name="Glass J.I."/>
            <person name="Rusch D."/>
            <person name="Podicherti R."/>
            <person name="Tsui H.-C.T."/>
            <person name="Winkler M.E."/>
        </authorList>
    </citation>
    <scope>NUCLEOTIDE SEQUENCE</scope>
</reference>
<feature type="transmembrane region" description="Helical" evidence="1">
    <location>
        <begin position="81"/>
        <end position="101"/>
    </location>
</feature>
<proteinExistence type="predicted"/>
<protein>
    <submittedName>
        <fullName evidence="2">Uncharacterized protein</fullName>
    </submittedName>
</protein>
<accession>A0A381PFF9</accession>
<dbReference type="AlphaFoldDB" id="A0A381PFF9"/>
<keyword evidence="1" id="KW-0472">Membrane</keyword>
<keyword evidence="1" id="KW-0812">Transmembrane</keyword>